<reference evidence="1 2" key="1">
    <citation type="submission" date="2016-07" db="EMBL/GenBank/DDBJ databases">
        <title>Comparative genomics of the entomopathogenic fungus Beauveria bassiana.</title>
        <authorList>
            <person name="Valero Jimenez C.A."/>
            <person name="Zwaan B.J."/>
            <person name="Van Kan J.A."/>
            <person name="Takken W."/>
            <person name="Debets A.J."/>
            <person name="Schoustra S.E."/>
            <person name="Koenraadt C.J."/>
        </authorList>
    </citation>
    <scope>NUCLEOTIDE SEQUENCE [LARGE SCALE GENOMIC DNA]</scope>
    <source>
        <strain evidence="1 2">ARSEF 8028</strain>
    </source>
</reference>
<sequence>MRRPARDHSTALTQRFFNPACTWIYVVLTVEDEFRPEYLLCRTGRHDNSKLKNSTLPNIDFTTIPVHTIYDEFETGHFLHHGCQPISARRTSSGRWKDVGYQASHRNRQIGAEIPHHVITQILSPEV</sequence>
<proteinExistence type="predicted"/>
<name>A0A2S7YGD0_BEABA</name>
<protein>
    <submittedName>
        <fullName evidence="1">Uncharacterized protein</fullName>
    </submittedName>
</protein>
<evidence type="ECO:0000313" key="1">
    <source>
        <dbReference type="EMBL" id="PQK14993.1"/>
    </source>
</evidence>
<dbReference type="Proteomes" id="UP000237441">
    <property type="component" value="Unassembled WGS sequence"/>
</dbReference>
<dbReference type="AlphaFoldDB" id="A0A2S7YGD0"/>
<evidence type="ECO:0000313" key="2">
    <source>
        <dbReference type="Proteomes" id="UP000237441"/>
    </source>
</evidence>
<accession>A0A2S7YGD0</accession>
<dbReference type="EMBL" id="JRHA01000005">
    <property type="protein sequence ID" value="PQK14993.1"/>
    <property type="molecule type" value="Genomic_DNA"/>
</dbReference>
<comment type="caution">
    <text evidence="1">The sequence shown here is derived from an EMBL/GenBank/DDBJ whole genome shotgun (WGS) entry which is preliminary data.</text>
</comment>
<organism evidence="1 2">
    <name type="scientific">Beauveria bassiana</name>
    <name type="common">White muscardine disease fungus</name>
    <name type="synonym">Tritirachium shiotae</name>
    <dbReference type="NCBI Taxonomy" id="176275"/>
    <lineage>
        <taxon>Eukaryota</taxon>
        <taxon>Fungi</taxon>
        <taxon>Dikarya</taxon>
        <taxon>Ascomycota</taxon>
        <taxon>Pezizomycotina</taxon>
        <taxon>Sordariomycetes</taxon>
        <taxon>Hypocreomycetidae</taxon>
        <taxon>Hypocreales</taxon>
        <taxon>Cordycipitaceae</taxon>
        <taxon>Beauveria</taxon>
    </lineage>
</organism>
<gene>
    <name evidence="1" type="ORF">BB8028_0005g05110</name>
</gene>